<proteinExistence type="inferred from homology"/>
<dbReference type="AlphaFoldDB" id="A0A414AX77"/>
<evidence type="ECO:0000259" key="8">
    <source>
        <dbReference type="PROSITE" id="PS50928"/>
    </source>
</evidence>
<evidence type="ECO:0000256" key="7">
    <source>
        <dbReference type="RuleBase" id="RU363032"/>
    </source>
</evidence>
<dbReference type="InterPro" id="IPR035906">
    <property type="entry name" value="MetI-like_sf"/>
</dbReference>
<dbReference type="EMBL" id="QRZM01000019">
    <property type="protein sequence ID" value="RGV70751.1"/>
    <property type="molecule type" value="Genomic_DNA"/>
</dbReference>
<dbReference type="GO" id="GO:0055085">
    <property type="term" value="P:transmembrane transport"/>
    <property type="evidence" value="ECO:0007669"/>
    <property type="project" value="InterPro"/>
</dbReference>
<dbReference type="CDD" id="cd06261">
    <property type="entry name" value="TM_PBP2"/>
    <property type="match status" value="1"/>
</dbReference>
<comment type="caution">
    <text evidence="10">The sequence shown here is derived from an EMBL/GenBank/DDBJ whole genome shotgun (WGS) entry which is preliminary data.</text>
</comment>
<feature type="transmembrane region" description="Helical" evidence="7">
    <location>
        <begin position="9"/>
        <end position="27"/>
    </location>
</feature>
<dbReference type="InterPro" id="IPR045621">
    <property type="entry name" value="BPD_transp_1_N"/>
</dbReference>
<accession>A0A414AX77</accession>
<evidence type="ECO:0000313" key="9">
    <source>
        <dbReference type="EMBL" id="RGV70751.1"/>
    </source>
</evidence>
<dbReference type="PANTHER" id="PTHR43163">
    <property type="entry name" value="DIPEPTIDE TRANSPORT SYSTEM PERMEASE PROTEIN DPPB-RELATED"/>
    <property type="match status" value="1"/>
</dbReference>
<sequence length="322" mass="35438">MIKYVLKRLLLMIPVLLGVSFIVYGIMSFTPGDPASAILGTSATKEQIDKLNEELGMNDPFVVRYVHYLEDALHGDFGTSYRTRQPVFDEIFSRFGVTFRIGVLSICLAVMIGVPIGVISAVRQYSGLDFVSTILAMFFAAVPQFWLAMMFVMLFSLKLGLLPSTFTGVVTMKHFIMPVVTLAMATAASILRLTRSNMLETIRQDYVRTGRAKGASEHTVIYKHALRNALLPVITVIGNEFGYLLGGTVLVESIFGIPGLGSLTITSIRSKDIPQTTACILFLAALNVVIILIVDILYAYIDPRIKAKYVGGVRRAKRQPAT</sequence>
<feature type="transmembrane region" description="Helical" evidence="7">
    <location>
        <begin position="278"/>
        <end position="301"/>
    </location>
</feature>
<evidence type="ECO:0000256" key="5">
    <source>
        <dbReference type="ARBA" id="ARBA00022989"/>
    </source>
</evidence>
<reference evidence="11 12" key="1">
    <citation type="submission" date="2018-08" db="EMBL/GenBank/DDBJ databases">
        <title>A genome reference for cultivated species of the human gut microbiota.</title>
        <authorList>
            <person name="Zou Y."/>
            <person name="Xue W."/>
            <person name="Luo G."/>
        </authorList>
    </citation>
    <scope>NUCLEOTIDE SEQUENCE [LARGE SCALE GENOMIC DNA]</scope>
    <source>
        <strain evidence="9 12">AF14-18</strain>
        <strain evidence="10 11">AM35-14</strain>
    </source>
</reference>
<dbReference type="KEGG" id="cbol:CGC65_22210"/>
<keyword evidence="3" id="KW-1003">Cell membrane</keyword>
<dbReference type="InterPro" id="IPR000515">
    <property type="entry name" value="MetI-like"/>
</dbReference>
<keyword evidence="2 7" id="KW-0813">Transport</keyword>
<comment type="similarity">
    <text evidence="7">Belongs to the binding-protein-dependent transport system permease family.</text>
</comment>
<organism evidence="10 11">
    <name type="scientific">Enterocloster bolteae</name>
    <dbReference type="NCBI Taxonomy" id="208479"/>
    <lineage>
        <taxon>Bacteria</taxon>
        <taxon>Bacillati</taxon>
        <taxon>Bacillota</taxon>
        <taxon>Clostridia</taxon>
        <taxon>Lachnospirales</taxon>
        <taxon>Lachnospiraceae</taxon>
        <taxon>Enterocloster</taxon>
    </lineage>
</organism>
<evidence type="ECO:0000256" key="3">
    <source>
        <dbReference type="ARBA" id="ARBA00022475"/>
    </source>
</evidence>
<gene>
    <name evidence="10" type="ORF">DW839_09785</name>
    <name evidence="9" type="ORF">DWW02_26955</name>
</gene>
<evidence type="ECO:0000256" key="4">
    <source>
        <dbReference type="ARBA" id="ARBA00022692"/>
    </source>
</evidence>
<evidence type="ECO:0000313" key="12">
    <source>
        <dbReference type="Proteomes" id="UP000284543"/>
    </source>
</evidence>
<feature type="transmembrane region" description="Helical" evidence="7">
    <location>
        <begin position="175"/>
        <end position="194"/>
    </location>
</feature>
<keyword evidence="6 7" id="KW-0472">Membrane</keyword>
<dbReference type="RefSeq" id="WP_002568518.1">
    <property type="nucleotide sequence ID" value="NZ_CABKUK010000004.1"/>
</dbReference>
<keyword evidence="5 7" id="KW-1133">Transmembrane helix</keyword>
<evidence type="ECO:0000256" key="6">
    <source>
        <dbReference type="ARBA" id="ARBA00023136"/>
    </source>
</evidence>
<dbReference type="Proteomes" id="UP000283975">
    <property type="component" value="Unassembled WGS sequence"/>
</dbReference>
<dbReference type="EMBL" id="QSHZ01000008">
    <property type="protein sequence ID" value="RHC56593.1"/>
    <property type="molecule type" value="Genomic_DNA"/>
</dbReference>
<dbReference type="PANTHER" id="PTHR43163:SF6">
    <property type="entry name" value="DIPEPTIDE TRANSPORT SYSTEM PERMEASE PROTEIN DPPB-RELATED"/>
    <property type="match status" value="1"/>
</dbReference>
<dbReference type="Proteomes" id="UP000284543">
    <property type="component" value="Unassembled WGS sequence"/>
</dbReference>
<protein>
    <submittedName>
        <fullName evidence="10">ABC transporter permease</fullName>
    </submittedName>
</protein>
<dbReference type="Pfam" id="PF00528">
    <property type="entry name" value="BPD_transp_1"/>
    <property type="match status" value="1"/>
</dbReference>
<evidence type="ECO:0000256" key="2">
    <source>
        <dbReference type="ARBA" id="ARBA00022448"/>
    </source>
</evidence>
<feature type="transmembrane region" description="Helical" evidence="7">
    <location>
        <begin position="101"/>
        <end position="122"/>
    </location>
</feature>
<feature type="domain" description="ABC transmembrane type-1" evidence="8">
    <location>
        <begin position="95"/>
        <end position="298"/>
    </location>
</feature>
<dbReference type="Pfam" id="PF19300">
    <property type="entry name" value="BPD_transp_1_N"/>
    <property type="match status" value="1"/>
</dbReference>
<comment type="subcellular location">
    <subcellularLocation>
        <location evidence="1 7">Cell membrane</location>
        <topology evidence="1 7">Multi-pass membrane protein</topology>
    </subcellularLocation>
</comment>
<evidence type="ECO:0000313" key="11">
    <source>
        <dbReference type="Proteomes" id="UP000283975"/>
    </source>
</evidence>
<evidence type="ECO:0000313" key="10">
    <source>
        <dbReference type="EMBL" id="RHC56593.1"/>
    </source>
</evidence>
<keyword evidence="4 7" id="KW-0812">Transmembrane</keyword>
<feature type="transmembrane region" description="Helical" evidence="7">
    <location>
        <begin position="134"/>
        <end position="155"/>
    </location>
</feature>
<evidence type="ECO:0000256" key="1">
    <source>
        <dbReference type="ARBA" id="ARBA00004651"/>
    </source>
</evidence>
<dbReference type="PROSITE" id="PS50928">
    <property type="entry name" value="ABC_TM1"/>
    <property type="match status" value="1"/>
</dbReference>
<dbReference type="SUPFAM" id="SSF161098">
    <property type="entry name" value="MetI-like"/>
    <property type="match status" value="1"/>
</dbReference>
<name>A0A414AX77_9FIRM</name>
<dbReference type="Gene3D" id="1.10.3720.10">
    <property type="entry name" value="MetI-like"/>
    <property type="match status" value="1"/>
</dbReference>
<dbReference type="GO" id="GO:0005886">
    <property type="term" value="C:plasma membrane"/>
    <property type="evidence" value="ECO:0007669"/>
    <property type="project" value="UniProtKB-SubCell"/>
</dbReference>